<accession>A0ABR8E0R4</accession>
<reference evidence="1 2" key="1">
    <citation type="journal article" date="2020" name="ISME J.">
        <title>Comparative genomics reveals insights into cyanobacterial evolution and habitat adaptation.</title>
        <authorList>
            <person name="Chen M.Y."/>
            <person name="Teng W.K."/>
            <person name="Zhao L."/>
            <person name="Hu C.X."/>
            <person name="Zhou Y.K."/>
            <person name="Han B.P."/>
            <person name="Song L.R."/>
            <person name="Shu W.S."/>
        </authorList>
    </citation>
    <scope>NUCLEOTIDE SEQUENCE [LARGE SCALE GENOMIC DNA]</scope>
    <source>
        <strain evidence="1 2">FACHB-838</strain>
    </source>
</reference>
<name>A0ABR8E0R4_9NOSO</name>
<sequence>MVFRRGLSKGNATGKSGYTIAISSWRLRDRNQSGNLFAVFGVASSTYINETRVQQPLVSPNYNTLAKRRG</sequence>
<evidence type="ECO:0000313" key="2">
    <source>
        <dbReference type="Proteomes" id="UP000623440"/>
    </source>
</evidence>
<protein>
    <recommendedName>
        <fullName evidence="3">Transposase</fullName>
    </recommendedName>
</protein>
<keyword evidence="2" id="KW-1185">Reference proteome</keyword>
<evidence type="ECO:0008006" key="3">
    <source>
        <dbReference type="Google" id="ProtNLM"/>
    </source>
</evidence>
<dbReference type="Proteomes" id="UP000623440">
    <property type="component" value="Unassembled WGS sequence"/>
</dbReference>
<gene>
    <name evidence="1" type="ORF">H6G97_36600</name>
</gene>
<dbReference type="EMBL" id="JACJSI010000186">
    <property type="protein sequence ID" value="MBD2534701.1"/>
    <property type="molecule type" value="Genomic_DNA"/>
</dbReference>
<proteinExistence type="predicted"/>
<evidence type="ECO:0000313" key="1">
    <source>
        <dbReference type="EMBL" id="MBD2534701.1"/>
    </source>
</evidence>
<organism evidence="1 2">
    <name type="scientific">Nostoc flagelliforme FACHB-838</name>
    <dbReference type="NCBI Taxonomy" id="2692904"/>
    <lineage>
        <taxon>Bacteria</taxon>
        <taxon>Bacillati</taxon>
        <taxon>Cyanobacteriota</taxon>
        <taxon>Cyanophyceae</taxon>
        <taxon>Nostocales</taxon>
        <taxon>Nostocaceae</taxon>
        <taxon>Nostoc</taxon>
    </lineage>
</organism>
<comment type="caution">
    <text evidence="1">The sequence shown here is derived from an EMBL/GenBank/DDBJ whole genome shotgun (WGS) entry which is preliminary data.</text>
</comment>